<evidence type="ECO:0000313" key="1">
    <source>
        <dbReference type="EMBL" id="PIL31239.1"/>
    </source>
</evidence>
<gene>
    <name evidence="1" type="ORF">GSI_05937</name>
</gene>
<dbReference type="OrthoDB" id="2729416at2759"/>
<comment type="caution">
    <text evidence="1">The sequence shown here is derived from an EMBL/GenBank/DDBJ whole genome shotgun (WGS) entry which is preliminary data.</text>
</comment>
<keyword evidence="2" id="KW-1185">Reference proteome</keyword>
<evidence type="ECO:0000313" key="2">
    <source>
        <dbReference type="Proteomes" id="UP000230002"/>
    </source>
</evidence>
<protein>
    <submittedName>
        <fullName evidence="1">Uncharacterized protein</fullName>
    </submittedName>
</protein>
<proteinExistence type="predicted"/>
<dbReference type="AlphaFoldDB" id="A0A2G8SBV5"/>
<dbReference type="Proteomes" id="UP000230002">
    <property type="component" value="Unassembled WGS sequence"/>
</dbReference>
<sequence>MDIREPELWENGQYLLEGDPVDNTAYSEAARKAQASKMLRLMANRAPRKDISASQLATNGSTPYLWRFGFPFKEEYALEYARRHSLKIEIVEADREAFDGREVLDFSETDDTWLEDEEIASFLICASQSLMMEDLRSRCGLQLDVGRPFTYDWDGLVSLWSNYDIRDKFRFCGRSNYGKVMKILEEAMNEGKQQPDSFGQWWYDWDNAVGVFQSVD</sequence>
<organism evidence="1 2">
    <name type="scientific">Ganoderma sinense ZZ0214-1</name>
    <dbReference type="NCBI Taxonomy" id="1077348"/>
    <lineage>
        <taxon>Eukaryota</taxon>
        <taxon>Fungi</taxon>
        <taxon>Dikarya</taxon>
        <taxon>Basidiomycota</taxon>
        <taxon>Agaricomycotina</taxon>
        <taxon>Agaricomycetes</taxon>
        <taxon>Polyporales</taxon>
        <taxon>Polyporaceae</taxon>
        <taxon>Ganoderma</taxon>
    </lineage>
</organism>
<accession>A0A2G8SBV5</accession>
<name>A0A2G8SBV5_9APHY</name>
<reference evidence="1 2" key="1">
    <citation type="journal article" date="2015" name="Sci. Rep.">
        <title>Chromosome-level genome map provides insights into diverse defense mechanisms in the medicinal fungus Ganoderma sinense.</title>
        <authorList>
            <person name="Zhu Y."/>
            <person name="Xu J."/>
            <person name="Sun C."/>
            <person name="Zhou S."/>
            <person name="Xu H."/>
            <person name="Nelson D.R."/>
            <person name="Qian J."/>
            <person name="Song J."/>
            <person name="Luo H."/>
            <person name="Xiang L."/>
            <person name="Li Y."/>
            <person name="Xu Z."/>
            <person name="Ji A."/>
            <person name="Wang L."/>
            <person name="Lu S."/>
            <person name="Hayward A."/>
            <person name="Sun W."/>
            <person name="Li X."/>
            <person name="Schwartz D.C."/>
            <person name="Wang Y."/>
            <person name="Chen S."/>
        </authorList>
    </citation>
    <scope>NUCLEOTIDE SEQUENCE [LARGE SCALE GENOMIC DNA]</scope>
    <source>
        <strain evidence="1 2">ZZ0214-1</strain>
    </source>
</reference>
<dbReference type="EMBL" id="AYKW01000012">
    <property type="protein sequence ID" value="PIL31239.1"/>
    <property type="molecule type" value="Genomic_DNA"/>
</dbReference>